<dbReference type="InterPro" id="IPR017930">
    <property type="entry name" value="Myb_dom"/>
</dbReference>
<dbReference type="GO" id="GO:0005634">
    <property type="term" value="C:nucleus"/>
    <property type="evidence" value="ECO:0007669"/>
    <property type="project" value="UniProtKB-SubCell"/>
</dbReference>
<name>A0AAQ3KT86_9LILI</name>
<dbReference type="PROSITE" id="PS51294">
    <property type="entry name" value="HTH_MYB"/>
    <property type="match status" value="1"/>
</dbReference>
<evidence type="ECO:0000256" key="4">
    <source>
        <dbReference type="ARBA" id="ARBA00023163"/>
    </source>
</evidence>
<dbReference type="EMBL" id="CP136896">
    <property type="protein sequence ID" value="WOL14015.1"/>
    <property type="molecule type" value="Genomic_DNA"/>
</dbReference>
<gene>
    <name evidence="7" type="ORF">Cni_G22795</name>
</gene>
<dbReference type="PANTHER" id="PTHR31003:SF3">
    <property type="entry name" value="HOMEODOMAIN-LIKE SUPERFAMILY PROTEIN-RELATED"/>
    <property type="match status" value="1"/>
</dbReference>
<accession>A0AAQ3KT86</accession>
<dbReference type="GO" id="GO:0003677">
    <property type="term" value="F:DNA binding"/>
    <property type="evidence" value="ECO:0007669"/>
    <property type="project" value="UniProtKB-KW"/>
</dbReference>
<dbReference type="Gene3D" id="1.10.10.60">
    <property type="entry name" value="Homeodomain-like"/>
    <property type="match status" value="1"/>
</dbReference>
<keyword evidence="5" id="KW-0539">Nucleus</keyword>
<comment type="subcellular location">
    <subcellularLocation>
        <location evidence="1">Nucleus</location>
    </subcellularLocation>
</comment>
<feature type="domain" description="HTH myb-type" evidence="6">
    <location>
        <begin position="157"/>
        <end position="214"/>
    </location>
</feature>
<dbReference type="InterPro" id="IPR044787">
    <property type="entry name" value="HHO5-like"/>
</dbReference>
<evidence type="ECO:0000256" key="2">
    <source>
        <dbReference type="ARBA" id="ARBA00023015"/>
    </source>
</evidence>
<evidence type="ECO:0000313" key="8">
    <source>
        <dbReference type="Proteomes" id="UP001327560"/>
    </source>
</evidence>
<dbReference type="PANTHER" id="PTHR31003">
    <property type="entry name" value="MYB FAMILY TRANSCRIPTION FACTOR"/>
    <property type="match status" value="1"/>
</dbReference>
<dbReference type="Pfam" id="PF00249">
    <property type="entry name" value="Myb_DNA-binding"/>
    <property type="match status" value="1"/>
</dbReference>
<dbReference type="Proteomes" id="UP001327560">
    <property type="component" value="Chromosome 7"/>
</dbReference>
<dbReference type="GO" id="GO:0003700">
    <property type="term" value="F:DNA-binding transcription factor activity"/>
    <property type="evidence" value="ECO:0007669"/>
    <property type="project" value="InterPro"/>
</dbReference>
<dbReference type="AlphaFoldDB" id="A0AAQ3KT86"/>
<dbReference type="InterPro" id="IPR009057">
    <property type="entry name" value="Homeodomain-like_sf"/>
</dbReference>
<sequence length="271" mass="30882">MTGSPEDAPAMANRDGRSLPPEEYLRILEERMKISPIKDDFPICMHLLTAAIEKMKKIMERSGKTHMCLFGRTISTYSKECRAIEEMKKNMERISGKIYMCLFGRTISTTSKDHKKKKTCVSTLFRALKSGFLFSIPPAVSDGLNSEAPQLQVKNGRLCWTPELHHRFLLAIEHLGGHQMATPKRIRELMNVKGLTCNHVRSHLQKYRQIVPKKVDASNTVLPSDNSFQSNLQLGNGKEFSFAASPGNDRQEEYEKSKIHGCENMGIYWKY</sequence>
<evidence type="ECO:0000256" key="5">
    <source>
        <dbReference type="ARBA" id="ARBA00023242"/>
    </source>
</evidence>
<organism evidence="7 8">
    <name type="scientific">Canna indica</name>
    <name type="common">Indian-shot</name>
    <dbReference type="NCBI Taxonomy" id="4628"/>
    <lineage>
        <taxon>Eukaryota</taxon>
        <taxon>Viridiplantae</taxon>
        <taxon>Streptophyta</taxon>
        <taxon>Embryophyta</taxon>
        <taxon>Tracheophyta</taxon>
        <taxon>Spermatophyta</taxon>
        <taxon>Magnoliopsida</taxon>
        <taxon>Liliopsida</taxon>
        <taxon>Zingiberales</taxon>
        <taxon>Cannaceae</taxon>
        <taxon>Canna</taxon>
    </lineage>
</organism>
<evidence type="ECO:0000313" key="7">
    <source>
        <dbReference type="EMBL" id="WOL14015.1"/>
    </source>
</evidence>
<keyword evidence="3" id="KW-0238">DNA-binding</keyword>
<dbReference type="InterPro" id="IPR006447">
    <property type="entry name" value="Myb_dom_plants"/>
</dbReference>
<dbReference type="InterPro" id="IPR058673">
    <property type="entry name" value="HHO5-like_N"/>
</dbReference>
<evidence type="ECO:0000259" key="6">
    <source>
        <dbReference type="PROSITE" id="PS51294"/>
    </source>
</evidence>
<dbReference type="SUPFAM" id="SSF46689">
    <property type="entry name" value="Homeodomain-like"/>
    <property type="match status" value="1"/>
</dbReference>
<dbReference type="Pfam" id="PF26575">
    <property type="entry name" value="HHO5_N"/>
    <property type="match status" value="1"/>
</dbReference>
<keyword evidence="2" id="KW-0805">Transcription regulation</keyword>
<proteinExistence type="predicted"/>
<dbReference type="InterPro" id="IPR001005">
    <property type="entry name" value="SANT/Myb"/>
</dbReference>
<keyword evidence="8" id="KW-1185">Reference proteome</keyword>
<dbReference type="NCBIfam" id="TIGR01557">
    <property type="entry name" value="myb_SHAQKYF"/>
    <property type="match status" value="1"/>
</dbReference>
<evidence type="ECO:0000256" key="1">
    <source>
        <dbReference type="ARBA" id="ARBA00004123"/>
    </source>
</evidence>
<protein>
    <recommendedName>
        <fullName evidence="6">HTH myb-type domain-containing protein</fullName>
    </recommendedName>
</protein>
<keyword evidence="4" id="KW-0804">Transcription</keyword>
<reference evidence="7 8" key="1">
    <citation type="submission" date="2023-10" db="EMBL/GenBank/DDBJ databases">
        <title>Chromosome-scale genome assembly provides insights into flower coloration mechanisms of Canna indica.</title>
        <authorList>
            <person name="Li C."/>
        </authorList>
    </citation>
    <scope>NUCLEOTIDE SEQUENCE [LARGE SCALE GENOMIC DNA]</scope>
    <source>
        <tissue evidence="7">Flower</tissue>
    </source>
</reference>
<dbReference type="FunFam" id="1.10.10.60:FF:000007">
    <property type="entry name" value="Two-component response regulator"/>
    <property type="match status" value="1"/>
</dbReference>
<evidence type="ECO:0000256" key="3">
    <source>
        <dbReference type="ARBA" id="ARBA00023125"/>
    </source>
</evidence>